<organism evidence="2 3">
    <name type="scientific">Kitasatospora viridis</name>
    <dbReference type="NCBI Taxonomy" id="281105"/>
    <lineage>
        <taxon>Bacteria</taxon>
        <taxon>Bacillati</taxon>
        <taxon>Actinomycetota</taxon>
        <taxon>Actinomycetes</taxon>
        <taxon>Kitasatosporales</taxon>
        <taxon>Streptomycetaceae</taxon>
        <taxon>Kitasatospora</taxon>
    </lineage>
</organism>
<dbReference type="Proteomes" id="UP000317940">
    <property type="component" value="Unassembled WGS sequence"/>
</dbReference>
<proteinExistence type="predicted"/>
<keyword evidence="3" id="KW-1185">Reference proteome</keyword>
<sequence length="70" mass="6763">MPLTGTGAIVSPAAGAARGSGRYEGVGRFDALRGTRPGPLLGAPLPATGKDPGAGPAIRIPSPATTDCPP</sequence>
<feature type="compositionally biased region" description="Low complexity" evidence="1">
    <location>
        <begin position="34"/>
        <end position="49"/>
    </location>
</feature>
<reference evidence="2 3" key="1">
    <citation type="submission" date="2019-06" db="EMBL/GenBank/DDBJ databases">
        <title>Sequencing the genomes of 1000 actinobacteria strains.</title>
        <authorList>
            <person name="Klenk H.-P."/>
        </authorList>
    </citation>
    <scope>NUCLEOTIDE SEQUENCE [LARGE SCALE GENOMIC DNA]</scope>
    <source>
        <strain evidence="2 3">DSM 44826</strain>
    </source>
</reference>
<evidence type="ECO:0000313" key="2">
    <source>
        <dbReference type="EMBL" id="TWF90051.1"/>
    </source>
</evidence>
<dbReference type="AlphaFoldDB" id="A0A561TSG3"/>
<dbReference type="EMBL" id="VIWT01000003">
    <property type="protein sequence ID" value="TWF90051.1"/>
    <property type="molecule type" value="Genomic_DNA"/>
</dbReference>
<accession>A0A561TSG3</accession>
<evidence type="ECO:0000256" key="1">
    <source>
        <dbReference type="SAM" id="MobiDB-lite"/>
    </source>
</evidence>
<protein>
    <submittedName>
        <fullName evidence="2">Uncharacterized protein</fullName>
    </submittedName>
</protein>
<comment type="caution">
    <text evidence="2">The sequence shown here is derived from an EMBL/GenBank/DDBJ whole genome shotgun (WGS) entry which is preliminary data.</text>
</comment>
<evidence type="ECO:0000313" key="3">
    <source>
        <dbReference type="Proteomes" id="UP000317940"/>
    </source>
</evidence>
<name>A0A561TSG3_9ACTN</name>
<feature type="region of interest" description="Disordered" evidence="1">
    <location>
        <begin position="1"/>
        <end position="70"/>
    </location>
</feature>
<gene>
    <name evidence="2" type="ORF">FHX73_1395</name>
</gene>